<keyword evidence="1" id="KW-0812">Transmembrane</keyword>
<evidence type="ECO:0000313" key="2">
    <source>
        <dbReference type="EMBL" id="MFC4740732.1"/>
    </source>
</evidence>
<dbReference type="Proteomes" id="UP001595885">
    <property type="component" value="Unassembled WGS sequence"/>
</dbReference>
<keyword evidence="1" id="KW-0472">Membrane</keyword>
<proteinExistence type="predicted"/>
<dbReference type="InterPro" id="IPR009793">
    <property type="entry name" value="DUF1361"/>
</dbReference>
<name>A0ABV9P588_9FLAO</name>
<evidence type="ECO:0000313" key="3">
    <source>
        <dbReference type="Proteomes" id="UP001595885"/>
    </source>
</evidence>
<protein>
    <submittedName>
        <fullName evidence="2">DUF1361 domain-containing protein</fullName>
    </submittedName>
</protein>
<dbReference type="EMBL" id="JBHSGW010000027">
    <property type="protein sequence ID" value="MFC4740732.1"/>
    <property type="molecule type" value="Genomic_DNA"/>
</dbReference>
<sequence>MFLIWNLFLAVIPFLLTTYLKTRNLLENKFKNGLVILIWLLFLPNSFYIITDFVHLSLSNSYTFWYDLLLISSYASLGFLLGIISLKDIEELLSHKLNTSISSFLIFSISILSGFGIYLGRILRYNSWDILKNPIELFTDLWNIFFTTKSLGFSILYGCFIYFIFRISKYFLITINQ</sequence>
<comment type="caution">
    <text evidence="2">The sequence shown here is derived from an EMBL/GenBank/DDBJ whole genome shotgun (WGS) entry which is preliminary data.</text>
</comment>
<keyword evidence="3" id="KW-1185">Reference proteome</keyword>
<feature type="transmembrane region" description="Helical" evidence="1">
    <location>
        <begin position="34"/>
        <end position="58"/>
    </location>
</feature>
<feature type="transmembrane region" description="Helical" evidence="1">
    <location>
        <begin position="104"/>
        <end position="123"/>
    </location>
</feature>
<gene>
    <name evidence="2" type="ORF">ACFO3U_12080</name>
</gene>
<dbReference type="RefSeq" id="WP_379743518.1">
    <property type="nucleotide sequence ID" value="NZ_JBHSGW010000027.1"/>
</dbReference>
<feature type="transmembrane region" description="Helical" evidence="1">
    <location>
        <begin position="6"/>
        <end position="22"/>
    </location>
</feature>
<reference evidence="3" key="1">
    <citation type="journal article" date="2019" name="Int. J. Syst. Evol. Microbiol.">
        <title>The Global Catalogue of Microorganisms (GCM) 10K type strain sequencing project: providing services to taxonomists for standard genome sequencing and annotation.</title>
        <authorList>
            <consortium name="The Broad Institute Genomics Platform"/>
            <consortium name="The Broad Institute Genome Sequencing Center for Infectious Disease"/>
            <person name="Wu L."/>
            <person name="Ma J."/>
        </authorList>
    </citation>
    <scope>NUCLEOTIDE SEQUENCE [LARGE SCALE GENOMIC DNA]</scope>
    <source>
        <strain evidence="3">CCUG 50349</strain>
    </source>
</reference>
<organism evidence="2 3">
    <name type="scientific">Flavobacterium ponti</name>
    <dbReference type="NCBI Taxonomy" id="665133"/>
    <lineage>
        <taxon>Bacteria</taxon>
        <taxon>Pseudomonadati</taxon>
        <taxon>Bacteroidota</taxon>
        <taxon>Flavobacteriia</taxon>
        <taxon>Flavobacteriales</taxon>
        <taxon>Flavobacteriaceae</taxon>
        <taxon>Flavobacterium</taxon>
    </lineage>
</organism>
<evidence type="ECO:0000256" key="1">
    <source>
        <dbReference type="SAM" id="Phobius"/>
    </source>
</evidence>
<feature type="transmembrane region" description="Helical" evidence="1">
    <location>
        <begin position="143"/>
        <end position="165"/>
    </location>
</feature>
<keyword evidence="1" id="KW-1133">Transmembrane helix</keyword>
<feature type="transmembrane region" description="Helical" evidence="1">
    <location>
        <begin position="64"/>
        <end position="84"/>
    </location>
</feature>
<dbReference type="Pfam" id="PF07099">
    <property type="entry name" value="DUF1361"/>
    <property type="match status" value="1"/>
</dbReference>
<accession>A0ABV9P588</accession>